<reference evidence="1 2" key="1">
    <citation type="submission" date="2024-05" db="EMBL/GenBank/DDBJ databases">
        <authorList>
            <person name="Jiang F."/>
        </authorList>
    </citation>
    <scope>NUCLEOTIDE SEQUENCE [LARGE SCALE GENOMIC DNA]</scope>
    <source>
        <strain evidence="1 2">LZ166</strain>
    </source>
</reference>
<dbReference type="RefSeq" id="WP_367952674.1">
    <property type="nucleotide sequence ID" value="NZ_JBDPGJ010000001.1"/>
</dbReference>
<protein>
    <submittedName>
        <fullName evidence="1">Uncharacterized protein</fullName>
    </submittedName>
</protein>
<comment type="caution">
    <text evidence="1">The sequence shown here is derived from an EMBL/GenBank/DDBJ whole genome shotgun (WGS) entry which is preliminary data.</text>
</comment>
<gene>
    <name evidence="1" type="ORF">ABGN05_03905</name>
</gene>
<organism evidence="1 2">
    <name type="scientific">Aquibium pacificus</name>
    <dbReference type="NCBI Taxonomy" id="3153579"/>
    <lineage>
        <taxon>Bacteria</taxon>
        <taxon>Pseudomonadati</taxon>
        <taxon>Pseudomonadota</taxon>
        <taxon>Alphaproteobacteria</taxon>
        <taxon>Hyphomicrobiales</taxon>
        <taxon>Phyllobacteriaceae</taxon>
        <taxon>Aquibium</taxon>
    </lineage>
</organism>
<accession>A0ABV3SDI9</accession>
<dbReference type="EMBL" id="JBDPGJ010000001">
    <property type="protein sequence ID" value="MEX0404805.1"/>
    <property type="molecule type" value="Genomic_DNA"/>
</dbReference>
<evidence type="ECO:0000313" key="2">
    <source>
        <dbReference type="Proteomes" id="UP001556692"/>
    </source>
</evidence>
<evidence type="ECO:0000313" key="1">
    <source>
        <dbReference type="EMBL" id="MEX0404805.1"/>
    </source>
</evidence>
<sequence length="135" mass="14487">MHAAALDDRGLRRIIAMLVSFAAIAERAACRSLPVRWLVLLILRTAETVALEFVVDTTQADLPRFDGDPQTGCSPEDAALLAQRFRMLAAALGALLPPPGRPEGCAIGYLASRRLVQSLQFVMPFGSAPVPDDTS</sequence>
<keyword evidence="2" id="KW-1185">Reference proteome</keyword>
<dbReference type="Proteomes" id="UP001556692">
    <property type="component" value="Unassembled WGS sequence"/>
</dbReference>
<name>A0ABV3SDI9_9HYPH</name>
<proteinExistence type="predicted"/>